<evidence type="ECO:0000313" key="3">
    <source>
        <dbReference type="EMBL" id="KDR07376.1"/>
    </source>
</evidence>
<organism evidence="3 4">
    <name type="scientific">Zootermopsis nevadensis</name>
    <name type="common">Dampwood termite</name>
    <dbReference type="NCBI Taxonomy" id="136037"/>
    <lineage>
        <taxon>Eukaryota</taxon>
        <taxon>Metazoa</taxon>
        <taxon>Ecdysozoa</taxon>
        <taxon>Arthropoda</taxon>
        <taxon>Hexapoda</taxon>
        <taxon>Insecta</taxon>
        <taxon>Pterygota</taxon>
        <taxon>Neoptera</taxon>
        <taxon>Polyneoptera</taxon>
        <taxon>Dictyoptera</taxon>
        <taxon>Blattodea</taxon>
        <taxon>Blattoidea</taxon>
        <taxon>Termitoidae</taxon>
        <taxon>Termopsidae</taxon>
        <taxon>Zootermopsis</taxon>
    </lineage>
</organism>
<dbReference type="OMA" id="YASIWAH"/>
<feature type="compositionally biased region" description="Low complexity" evidence="1">
    <location>
        <begin position="1"/>
        <end position="13"/>
    </location>
</feature>
<gene>
    <name evidence="3" type="ORF">L798_03185</name>
</gene>
<feature type="region of interest" description="Disordered" evidence="1">
    <location>
        <begin position="1"/>
        <end position="32"/>
    </location>
</feature>
<dbReference type="EMBL" id="KK853473">
    <property type="protein sequence ID" value="KDR07376.1"/>
    <property type="molecule type" value="Genomic_DNA"/>
</dbReference>
<dbReference type="Proteomes" id="UP000027135">
    <property type="component" value="Unassembled WGS sequence"/>
</dbReference>
<dbReference type="Gene3D" id="4.10.1050.10">
    <property type="entry name" value="At2g23090-like"/>
    <property type="match status" value="1"/>
</dbReference>
<evidence type="ECO:0000313" key="4">
    <source>
        <dbReference type="Proteomes" id="UP000027135"/>
    </source>
</evidence>
<reference evidence="3 4" key="1">
    <citation type="journal article" date="2014" name="Nat. Commun.">
        <title>Molecular traces of alternative social organization in a termite genome.</title>
        <authorList>
            <person name="Terrapon N."/>
            <person name="Li C."/>
            <person name="Robertson H.M."/>
            <person name="Ji L."/>
            <person name="Meng X."/>
            <person name="Booth W."/>
            <person name="Chen Z."/>
            <person name="Childers C.P."/>
            <person name="Glastad K.M."/>
            <person name="Gokhale K."/>
            <person name="Gowin J."/>
            <person name="Gronenberg W."/>
            <person name="Hermansen R.A."/>
            <person name="Hu H."/>
            <person name="Hunt B.G."/>
            <person name="Huylmans A.K."/>
            <person name="Khalil S.M."/>
            <person name="Mitchell R.D."/>
            <person name="Munoz-Torres M.C."/>
            <person name="Mustard J.A."/>
            <person name="Pan H."/>
            <person name="Reese J.T."/>
            <person name="Scharf M.E."/>
            <person name="Sun F."/>
            <person name="Vogel H."/>
            <person name="Xiao J."/>
            <person name="Yang W."/>
            <person name="Yang Z."/>
            <person name="Yang Z."/>
            <person name="Zhou J."/>
            <person name="Zhu J."/>
            <person name="Brent C.S."/>
            <person name="Elsik C.G."/>
            <person name="Goodisman M.A."/>
            <person name="Liberles D.A."/>
            <person name="Roe R.M."/>
            <person name="Vargo E.L."/>
            <person name="Vilcinskas A."/>
            <person name="Wang J."/>
            <person name="Bornberg-Bauer E."/>
            <person name="Korb J."/>
            <person name="Zhang G."/>
            <person name="Liebig J."/>
        </authorList>
    </citation>
    <scope>NUCLEOTIDE SEQUENCE [LARGE SCALE GENOMIC DNA]</scope>
    <source>
        <tissue evidence="3">Whole organism</tissue>
    </source>
</reference>
<name>A0A067QIW8_ZOONE</name>
<dbReference type="Pfam" id="PF04419">
    <property type="entry name" value="SERF-like_N"/>
    <property type="match status" value="1"/>
</dbReference>
<dbReference type="SUPFAM" id="SSF118359">
    <property type="entry name" value="Expressed protein At2g23090/F21P24.15"/>
    <property type="match status" value="1"/>
</dbReference>
<dbReference type="FunCoup" id="A0A067QIW8">
    <property type="interactions" value="1083"/>
</dbReference>
<dbReference type="InterPro" id="IPR026939">
    <property type="entry name" value="ZNF706/At2g23090_sf"/>
</dbReference>
<dbReference type="AlphaFoldDB" id="A0A067QIW8"/>
<dbReference type="InterPro" id="IPR007513">
    <property type="entry name" value="SERF-like_N"/>
</dbReference>
<proteinExistence type="predicted"/>
<feature type="domain" description="Small EDRK-rich factor-like N-terminal" evidence="2">
    <location>
        <begin position="1"/>
        <end position="40"/>
    </location>
</feature>
<dbReference type="eggNOG" id="KOG4118">
    <property type="taxonomic scope" value="Eukaryota"/>
</dbReference>
<evidence type="ECO:0000259" key="2">
    <source>
        <dbReference type="Pfam" id="PF04419"/>
    </source>
</evidence>
<evidence type="ECO:0000256" key="1">
    <source>
        <dbReference type="SAM" id="MobiDB-lite"/>
    </source>
</evidence>
<keyword evidence="4" id="KW-1185">Reference proteome</keyword>
<sequence length="55" mass="6005">MARGQQKLQSQAKAAEKLAKQKKQQGHNANLQKKAAQAALVHVCSVCKAQLEYNS</sequence>
<dbReference type="InParanoid" id="A0A067QIW8"/>
<protein>
    <recommendedName>
        <fullName evidence="2">Small EDRK-rich factor-like N-terminal domain-containing protein</fullName>
    </recommendedName>
</protein>
<accession>A0A067QIW8</accession>